<feature type="compositionally biased region" description="Polar residues" evidence="1">
    <location>
        <begin position="273"/>
        <end position="282"/>
    </location>
</feature>
<dbReference type="PROSITE" id="PS50096">
    <property type="entry name" value="IQ"/>
    <property type="match status" value="1"/>
</dbReference>
<dbReference type="PANTHER" id="PTHR34927:SF1">
    <property type="entry name" value="IQ DOMAIN-CONTAINING PROTEIN K"/>
    <property type="match status" value="1"/>
</dbReference>
<reference evidence="2 3" key="1">
    <citation type="submission" date="2024-01" db="EMBL/GenBank/DDBJ databases">
        <title>The genome of the rayed Mediterranean limpet Patella caerulea (Linnaeus, 1758).</title>
        <authorList>
            <person name="Anh-Thu Weber A."/>
            <person name="Halstead-Nussloch G."/>
        </authorList>
    </citation>
    <scope>NUCLEOTIDE SEQUENCE [LARGE SCALE GENOMIC DNA]</scope>
    <source>
        <strain evidence="2">AATW-2023a</strain>
        <tissue evidence="2">Whole specimen</tissue>
    </source>
</reference>
<gene>
    <name evidence="2" type="ORF">SNE40_018760</name>
</gene>
<dbReference type="SMART" id="SM00015">
    <property type="entry name" value="IQ"/>
    <property type="match status" value="1"/>
</dbReference>
<dbReference type="CDD" id="cd22969">
    <property type="entry name" value="DD_IQCK"/>
    <property type="match status" value="1"/>
</dbReference>
<accession>A0AAN8J5Z7</accession>
<feature type="region of interest" description="Disordered" evidence="1">
    <location>
        <begin position="244"/>
        <end position="282"/>
    </location>
</feature>
<dbReference type="AlphaFoldDB" id="A0AAN8J5Z7"/>
<protein>
    <recommendedName>
        <fullName evidence="4">IQ domain-containing protein K</fullName>
    </recommendedName>
</protein>
<evidence type="ECO:0000313" key="2">
    <source>
        <dbReference type="EMBL" id="KAK6170347.1"/>
    </source>
</evidence>
<comment type="caution">
    <text evidence="2">The sequence shown here is derived from an EMBL/GenBank/DDBJ whole genome shotgun (WGS) entry which is preliminary data.</text>
</comment>
<evidence type="ECO:0008006" key="4">
    <source>
        <dbReference type="Google" id="ProtNLM"/>
    </source>
</evidence>
<proteinExistence type="predicted"/>
<dbReference type="PANTHER" id="PTHR34927">
    <property type="entry name" value="IQ DOMAIN-CONTAINING PROTEIN K"/>
    <property type="match status" value="1"/>
</dbReference>
<feature type="compositionally biased region" description="Basic and acidic residues" evidence="1">
    <location>
        <begin position="259"/>
        <end position="270"/>
    </location>
</feature>
<name>A0AAN8J5Z7_PATCE</name>
<dbReference type="InterPro" id="IPR000048">
    <property type="entry name" value="IQ_motif_EF-hand-BS"/>
</dbReference>
<dbReference type="CDD" id="cd23767">
    <property type="entry name" value="IQCD"/>
    <property type="match status" value="1"/>
</dbReference>
<organism evidence="2 3">
    <name type="scientific">Patella caerulea</name>
    <name type="common">Rayed Mediterranean limpet</name>
    <dbReference type="NCBI Taxonomy" id="87958"/>
    <lineage>
        <taxon>Eukaryota</taxon>
        <taxon>Metazoa</taxon>
        <taxon>Spiralia</taxon>
        <taxon>Lophotrochozoa</taxon>
        <taxon>Mollusca</taxon>
        <taxon>Gastropoda</taxon>
        <taxon>Patellogastropoda</taxon>
        <taxon>Patelloidea</taxon>
        <taxon>Patellidae</taxon>
        <taxon>Patella</taxon>
    </lineage>
</organism>
<dbReference type="InterPro" id="IPR043408">
    <property type="entry name" value="IQCK"/>
</dbReference>
<dbReference type="Gene3D" id="1.20.5.190">
    <property type="match status" value="1"/>
</dbReference>
<keyword evidence="3" id="KW-1185">Reference proteome</keyword>
<dbReference type="Proteomes" id="UP001347796">
    <property type="component" value="Unassembled WGS sequence"/>
</dbReference>
<dbReference type="EMBL" id="JAZGQO010000014">
    <property type="protein sequence ID" value="KAK6170347.1"/>
    <property type="molecule type" value="Genomic_DNA"/>
</dbReference>
<evidence type="ECO:0000256" key="1">
    <source>
        <dbReference type="SAM" id="MobiDB-lite"/>
    </source>
</evidence>
<sequence>MSVITRVPEPNIWELICKEYESKNPPFIEEETKSVNTDYEDFDPSKHNPVFYGKMHERIITDTDDVIDVDVSISHPACAGFAFTEKPPCPPTPPPSPPPPKDTCTPREYLEHYIFPVLLPALAEMLKQAKLEKCFERKRTKFNALDYITEYLYRNNKNASGREDVILWDIPFVKEWLKDHPRPPLPLSLIWTEEEAALIIQSYWRGYKTRCDPEIQELRLWQKEWREENRGYDKKVNEFWESKMPDIGNSSVESEGKEDDQKVEEVKVDDETISSPPQTEAV</sequence>
<dbReference type="Pfam" id="PF00612">
    <property type="entry name" value="IQ"/>
    <property type="match status" value="1"/>
</dbReference>
<evidence type="ECO:0000313" key="3">
    <source>
        <dbReference type="Proteomes" id="UP001347796"/>
    </source>
</evidence>